<dbReference type="Pfam" id="PF20060">
    <property type="entry name" value="DUF6459"/>
    <property type="match status" value="1"/>
</dbReference>
<reference evidence="2 3" key="1">
    <citation type="submission" date="2019-07" db="EMBL/GenBank/DDBJ databases">
        <title>Whole genome shotgun sequence of Pseudonocardia sulfidoxydans NBRC 16205.</title>
        <authorList>
            <person name="Hosoyama A."/>
            <person name="Uohara A."/>
            <person name="Ohji S."/>
            <person name="Ichikawa N."/>
        </authorList>
    </citation>
    <scope>NUCLEOTIDE SEQUENCE [LARGE SCALE GENOMIC DNA]</scope>
    <source>
        <strain evidence="2 3">NBRC 16205</strain>
    </source>
</reference>
<sequence>MFTLAFVRRRTVCRRTGPNRPARSGPAPMLRDVTTSVDGPPRRSFRIRVLQHEPDPEPIWPLPLPRPAVDAWWPGAAVVPVPEPPAPDPAVVRAARAADLAERRAIGESVGLILEVVGGRVPALRLARIAAPQVQRYAAAATHRADLRRAVGTRRPAGAATGDRVCSLRIDRPADGVAEVAAVCRFGRRVRAMACRFELLSPGRHAPGQGDARWTCVALRLG</sequence>
<dbReference type="Proteomes" id="UP000321685">
    <property type="component" value="Unassembled WGS sequence"/>
</dbReference>
<gene>
    <name evidence="2" type="ORF">PSU4_46690</name>
</gene>
<evidence type="ECO:0000256" key="1">
    <source>
        <dbReference type="SAM" id="MobiDB-lite"/>
    </source>
</evidence>
<keyword evidence="3" id="KW-1185">Reference proteome</keyword>
<accession>A0A511DLN4</accession>
<comment type="caution">
    <text evidence="2">The sequence shown here is derived from an EMBL/GenBank/DDBJ whole genome shotgun (WGS) entry which is preliminary data.</text>
</comment>
<dbReference type="InterPro" id="IPR045596">
    <property type="entry name" value="DUF6459"/>
</dbReference>
<protein>
    <submittedName>
        <fullName evidence="2">Uncharacterized protein</fullName>
    </submittedName>
</protein>
<feature type="region of interest" description="Disordered" evidence="1">
    <location>
        <begin position="15"/>
        <end position="38"/>
    </location>
</feature>
<dbReference type="EMBL" id="BJVJ01000061">
    <property type="protein sequence ID" value="GEL25715.1"/>
    <property type="molecule type" value="Genomic_DNA"/>
</dbReference>
<evidence type="ECO:0000313" key="2">
    <source>
        <dbReference type="EMBL" id="GEL25715.1"/>
    </source>
</evidence>
<organism evidence="2 3">
    <name type="scientific">Pseudonocardia sulfidoxydans NBRC 16205</name>
    <dbReference type="NCBI Taxonomy" id="1223511"/>
    <lineage>
        <taxon>Bacteria</taxon>
        <taxon>Bacillati</taxon>
        <taxon>Actinomycetota</taxon>
        <taxon>Actinomycetes</taxon>
        <taxon>Pseudonocardiales</taxon>
        <taxon>Pseudonocardiaceae</taxon>
        <taxon>Pseudonocardia</taxon>
    </lineage>
</organism>
<name>A0A511DLN4_9PSEU</name>
<proteinExistence type="predicted"/>
<evidence type="ECO:0000313" key="3">
    <source>
        <dbReference type="Proteomes" id="UP000321685"/>
    </source>
</evidence>
<dbReference type="AlphaFoldDB" id="A0A511DLN4"/>